<reference evidence="2" key="1">
    <citation type="submission" date="2021-08" db="EMBL/GenBank/DDBJ databases">
        <title>Chromosome-Level Trichoderma cornu-damae using Hi-C Data.</title>
        <authorList>
            <person name="Kim C.S."/>
        </authorList>
    </citation>
    <scope>NUCLEOTIDE SEQUENCE</scope>
    <source>
        <strain evidence="2">KA19-0412C</strain>
    </source>
</reference>
<keyword evidence="1" id="KW-1133">Transmembrane helix</keyword>
<keyword evidence="1" id="KW-0472">Membrane</keyword>
<sequence>MFLIPRTWWTILAKRSNGCFGYQDVLDADGTRTGTISWTRFIIKRVSKYLDDADADEIKYYWVKLNAFTRWHAAAKRMEIILFDHAQFSRLVGASLLRDVDPRELDDPFWVYPVMAEEVVQIHDVSIWESRNLVRDFEKRRAFAQFHYGYLHEIPRHLTHVNETVYVAESVLDHMQKHHDRFFLSTARPPSLVHLNIQSRLGSLQSMLTSLRHRAESNNARIQNEMSLAYNDAARLDSSAMRAISFIGLLFLPAAFVAAIFSTSFFNFDAPTGVWRLSGQFWIYWAVTIPVTVLVMFLWFTGPKILDKALPGWKGRIA</sequence>
<dbReference type="AlphaFoldDB" id="A0A9P8QM62"/>
<protein>
    <submittedName>
        <fullName evidence="2">Cora-like mg2+ transporter domain-containing</fullName>
    </submittedName>
</protein>
<dbReference type="EMBL" id="JAIWOZ010000003">
    <property type="protein sequence ID" value="KAH6607694.1"/>
    <property type="molecule type" value="Genomic_DNA"/>
</dbReference>
<evidence type="ECO:0000313" key="3">
    <source>
        <dbReference type="Proteomes" id="UP000827724"/>
    </source>
</evidence>
<name>A0A9P8QM62_9HYPO</name>
<dbReference type="Gene3D" id="1.20.58.340">
    <property type="entry name" value="Magnesium transport protein CorA, transmembrane region"/>
    <property type="match status" value="1"/>
</dbReference>
<dbReference type="Proteomes" id="UP000827724">
    <property type="component" value="Unassembled WGS sequence"/>
</dbReference>
<comment type="caution">
    <text evidence="2">The sequence shown here is derived from an EMBL/GenBank/DDBJ whole genome shotgun (WGS) entry which is preliminary data.</text>
</comment>
<keyword evidence="3" id="KW-1185">Reference proteome</keyword>
<gene>
    <name evidence="2" type="ORF">Trco_004007</name>
</gene>
<dbReference type="OrthoDB" id="5207033at2759"/>
<organism evidence="2 3">
    <name type="scientific">Trichoderma cornu-damae</name>
    <dbReference type="NCBI Taxonomy" id="654480"/>
    <lineage>
        <taxon>Eukaryota</taxon>
        <taxon>Fungi</taxon>
        <taxon>Dikarya</taxon>
        <taxon>Ascomycota</taxon>
        <taxon>Pezizomycotina</taxon>
        <taxon>Sordariomycetes</taxon>
        <taxon>Hypocreomycetidae</taxon>
        <taxon>Hypocreales</taxon>
        <taxon>Hypocreaceae</taxon>
        <taxon>Trichoderma</taxon>
    </lineage>
</organism>
<feature type="transmembrane region" description="Helical" evidence="1">
    <location>
        <begin position="243"/>
        <end position="261"/>
    </location>
</feature>
<evidence type="ECO:0000256" key="1">
    <source>
        <dbReference type="SAM" id="Phobius"/>
    </source>
</evidence>
<accession>A0A9P8QM62</accession>
<keyword evidence="1" id="KW-0812">Transmembrane</keyword>
<evidence type="ECO:0000313" key="2">
    <source>
        <dbReference type="EMBL" id="KAH6607694.1"/>
    </source>
</evidence>
<feature type="transmembrane region" description="Helical" evidence="1">
    <location>
        <begin position="281"/>
        <end position="300"/>
    </location>
</feature>
<proteinExistence type="predicted"/>